<evidence type="ECO:0000313" key="1">
    <source>
        <dbReference type="EnsemblPlants" id="EMT22337"/>
    </source>
</evidence>
<protein>
    <recommendedName>
        <fullName evidence="2">F-box associated domain-containing protein</fullName>
    </recommendedName>
</protein>
<name>M8C5Q6_AEGTA</name>
<dbReference type="AlphaFoldDB" id="M8C5Q6"/>
<dbReference type="PANTHER" id="PTHR34591:SF13">
    <property type="entry name" value="OS03G0669900 PROTEIN"/>
    <property type="match status" value="1"/>
</dbReference>
<sequence>MRISMSEDEYAVIKPPTGVRMYPYLGRSEKWVYLASFVDTNIRVFILNEFSDRTEWTLKHDYDLMPVRAFRQQVHGPWILEDINFHFFPPEEINEKPVIQENFEWDSDNEDFADISDAVEACPAGYIDIEILGFHPYKKILFLSRSEICKQNAMAFAYHLNSFKVESLGSIYPTDYDSFNSGLANETQETESFPYTPCCWIEHIPETVN</sequence>
<organism evidence="1">
    <name type="scientific">Aegilops tauschii</name>
    <name type="common">Tausch's goatgrass</name>
    <name type="synonym">Aegilops squarrosa</name>
    <dbReference type="NCBI Taxonomy" id="37682"/>
    <lineage>
        <taxon>Eukaryota</taxon>
        <taxon>Viridiplantae</taxon>
        <taxon>Streptophyta</taxon>
        <taxon>Embryophyta</taxon>
        <taxon>Tracheophyta</taxon>
        <taxon>Spermatophyta</taxon>
        <taxon>Magnoliopsida</taxon>
        <taxon>Liliopsida</taxon>
        <taxon>Poales</taxon>
        <taxon>Poaceae</taxon>
        <taxon>BOP clade</taxon>
        <taxon>Pooideae</taxon>
        <taxon>Triticodae</taxon>
        <taxon>Triticeae</taxon>
        <taxon>Triticinae</taxon>
        <taxon>Aegilops</taxon>
    </lineage>
</organism>
<evidence type="ECO:0008006" key="2">
    <source>
        <dbReference type="Google" id="ProtNLM"/>
    </source>
</evidence>
<accession>M8C5Q6</accession>
<reference evidence="1" key="1">
    <citation type="submission" date="2015-06" db="UniProtKB">
        <authorList>
            <consortium name="EnsemblPlants"/>
        </authorList>
    </citation>
    <scope>IDENTIFICATION</scope>
</reference>
<dbReference type="PANTHER" id="PTHR34591">
    <property type="entry name" value="OS03G0653100 PROTEIN-RELATED"/>
    <property type="match status" value="1"/>
</dbReference>
<proteinExistence type="predicted"/>
<dbReference type="EnsemblPlants" id="EMT22337">
    <property type="protein sequence ID" value="EMT22337"/>
    <property type="gene ID" value="F775_02393"/>
</dbReference>